<evidence type="ECO:0000256" key="2">
    <source>
        <dbReference type="ARBA" id="ARBA00022553"/>
    </source>
</evidence>
<dbReference type="InterPro" id="IPR019381">
    <property type="entry name" value="PACS1/2_C"/>
</dbReference>
<gene>
    <name evidence="6" type="ORF">I79_017593</name>
</gene>
<evidence type="ECO:0000313" key="6">
    <source>
        <dbReference type="EMBL" id="EGV99350.1"/>
    </source>
</evidence>
<protein>
    <submittedName>
        <fullName evidence="6">Phosphofurin acidic cluster sorting protein 1</fullName>
    </submittedName>
</protein>
<dbReference type="Pfam" id="PF10254">
    <property type="entry name" value="Pacs-1"/>
    <property type="match status" value="1"/>
</dbReference>
<dbReference type="Pfam" id="PF25332">
    <property type="entry name" value="C2_PACS_N"/>
    <property type="match status" value="1"/>
</dbReference>
<feature type="region of interest" description="Disordered" evidence="3">
    <location>
        <begin position="113"/>
        <end position="136"/>
    </location>
</feature>
<dbReference type="GO" id="GO:0072659">
    <property type="term" value="P:protein localization to plasma membrane"/>
    <property type="evidence" value="ECO:0007669"/>
    <property type="project" value="TreeGrafter"/>
</dbReference>
<feature type="compositionally biased region" description="Acidic residues" evidence="3">
    <location>
        <begin position="113"/>
        <end position="130"/>
    </location>
</feature>
<dbReference type="InterPro" id="IPR057541">
    <property type="entry name" value="PACS1/2_N"/>
</dbReference>
<organism evidence="6 7">
    <name type="scientific">Cricetulus griseus</name>
    <name type="common">Chinese hamster</name>
    <name type="synonym">Cricetulus barabensis griseus</name>
    <dbReference type="NCBI Taxonomy" id="10029"/>
    <lineage>
        <taxon>Eukaryota</taxon>
        <taxon>Metazoa</taxon>
        <taxon>Chordata</taxon>
        <taxon>Craniata</taxon>
        <taxon>Vertebrata</taxon>
        <taxon>Euteleostomi</taxon>
        <taxon>Mammalia</taxon>
        <taxon>Eutheria</taxon>
        <taxon>Euarchontoglires</taxon>
        <taxon>Glires</taxon>
        <taxon>Rodentia</taxon>
        <taxon>Myomorpha</taxon>
        <taxon>Muroidea</taxon>
        <taxon>Cricetidae</taxon>
        <taxon>Cricetinae</taxon>
        <taxon>Cricetulus</taxon>
    </lineage>
</organism>
<evidence type="ECO:0000259" key="5">
    <source>
        <dbReference type="Pfam" id="PF25332"/>
    </source>
</evidence>
<proteinExistence type="inferred from homology"/>
<dbReference type="Proteomes" id="UP000001075">
    <property type="component" value="Unassembled WGS sequence"/>
</dbReference>
<dbReference type="EMBL" id="JH001133">
    <property type="protein sequence ID" value="EGV99350.1"/>
    <property type="molecule type" value="Genomic_DNA"/>
</dbReference>
<name>G3I2F1_CRIGR</name>
<dbReference type="InParanoid" id="G3I2F1"/>
<dbReference type="PANTHER" id="PTHR13280">
    <property type="entry name" value="PHOSPHOFURIN ACIDIC CLUSTER SORTING PROTEIN"/>
    <property type="match status" value="1"/>
</dbReference>
<evidence type="ECO:0000256" key="3">
    <source>
        <dbReference type="SAM" id="MobiDB-lite"/>
    </source>
</evidence>
<evidence type="ECO:0000256" key="1">
    <source>
        <dbReference type="ARBA" id="ARBA00008590"/>
    </source>
</evidence>
<evidence type="ECO:0000313" key="7">
    <source>
        <dbReference type="Proteomes" id="UP000001075"/>
    </source>
</evidence>
<dbReference type="AlphaFoldDB" id="G3I2F1"/>
<feature type="compositionally biased region" description="Polar residues" evidence="3">
    <location>
        <begin position="273"/>
        <end position="286"/>
    </location>
</feature>
<feature type="compositionally biased region" description="Polar residues" evidence="3">
    <location>
        <begin position="223"/>
        <end position="250"/>
    </location>
</feature>
<dbReference type="FunCoup" id="G3I2F1">
    <property type="interactions" value="1928"/>
</dbReference>
<feature type="domain" description="Phosphofurin acidic cluster sorting protein 1/2 C-terminal" evidence="4">
    <location>
        <begin position="338"/>
        <end position="666"/>
    </location>
</feature>
<dbReference type="STRING" id="10029.G3I2F1"/>
<dbReference type="GO" id="GO:0044325">
    <property type="term" value="F:transmembrane transporter binding"/>
    <property type="evidence" value="ECO:0007669"/>
    <property type="project" value="TreeGrafter"/>
</dbReference>
<accession>G3I2F1</accession>
<sequence>MLKEMDKDLNSVVIAVKLQYPHFLKRDANKLQIMLQRRKRYKNRTILGYKTLAVGLINMAEVMQHPNEGALVLGLHSNVKDVSVPVAEIKIYSLSSQPIDHEGIKSKLSDIDNYSEEEEESFSSEQEGSDDPLHGQDLFYEDEDLRKVKKTRRKLTSTSAITRVGFGLEHVSREQIREVEEDLDELYDSLEMYNPSDSGPEMEETESILSTPKPKLKPFFEGMSQSSSQTEIGSLNSKGSLGKDSTSPEITDQDMFGDVSTSLVVPEKVKTPMKSSKTDLQGSASPSKVEGTHTPRQKRSTPLKERQLSKPLSERTNSSDSERSPDLGHSTQIPRKVVYDQLNQILVSDAALPENVILVNTTDWQGQYVAELLQDQRKPVVCTCSIVEVQAVLSALLTRIQRYCNCNSSMPRPVKVAAVGSQSYLSSILRFFVKSLASKTPDWLGYMRFLIIPLGSHPVAKYLGSVDSRYSSTFLDSAWRDLFSRSEPPVSEPLDVVSRVMQYVNGAATTHQLPVAEAMLTCRHKLSSSGYNWLSVLRETVEQEGDGDDSPVVSLTVPSTSPPSSSGLSRDATATPPSSPSMSSALAIVGSPNSPYGDVIGLQVDYWLGHPGDRRREGDKRDASSKNTLKSVFRSVQVSRLPHAGEAQLSGTMAMTVVTKEKNKKVSIDGVEWSDIKFFQLAAQWPTHVKHFPVGLFSGSKTT</sequence>
<dbReference type="PANTHER" id="PTHR13280:SF16">
    <property type="entry name" value="PHOSPHOFURIN ACIDIC CLUSTER SORTING PROTEIN 1"/>
    <property type="match status" value="1"/>
</dbReference>
<feature type="domain" description="Phosphofurin acidic cluster sorting protein 1/2 N-terminal C2" evidence="5">
    <location>
        <begin position="13"/>
        <end position="100"/>
    </location>
</feature>
<feature type="region of interest" description="Disordered" evidence="3">
    <location>
        <begin position="542"/>
        <end position="586"/>
    </location>
</feature>
<evidence type="ECO:0000259" key="4">
    <source>
        <dbReference type="Pfam" id="PF10254"/>
    </source>
</evidence>
<feature type="compositionally biased region" description="Low complexity" evidence="3">
    <location>
        <begin position="550"/>
        <end position="585"/>
    </location>
</feature>
<keyword evidence="2" id="KW-0597">Phosphoprotein</keyword>
<feature type="region of interest" description="Disordered" evidence="3">
    <location>
        <begin position="192"/>
        <end position="332"/>
    </location>
</feature>
<reference evidence="7" key="1">
    <citation type="journal article" date="2011" name="Nat. Biotechnol.">
        <title>The genomic sequence of the Chinese hamster ovary (CHO)-K1 cell line.</title>
        <authorList>
            <person name="Xu X."/>
            <person name="Nagarajan H."/>
            <person name="Lewis N.E."/>
            <person name="Pan S."/>
            <person name="Cai Z."/>
            <person name="Liu X."/>
            <person name="Chen W."/>
            <person name="Xie M."/>
            <person name="Wang W."/>
            <person name="Hammond S."/>
            <person name="Andersen M.R."/>
            <person name="Neff N."/>
            <person name="Passarelli B."/>
            <person name="Koh W."/>
            <person name="Fan H.C."/>
            <person name="Wang J."/>
            <person name="Gui Y."/>
            <person name="Lee K.H."/>
            <person name="Betenbaugh M.J."/>
            <person name="Quake S.R."/>
            <person name="Famili I."/>
            <person name="Palsson B.O."/>
            <person name="Wang J."/>
        </authorList>
    </citation>
    <scope>NUCLEOTIDE SEQUENCE [LARGE SCALE GENOMIC DNA]</scope>
    <source>
        <strain evidence="7">CHO K1 cell line</strain>
    </source>
</reference>
<comment type="similarity">
    <text evidence="1">Belongs to the PACS family.</text>
</comment>